<accession>A0AAV3TX68</accession>
<proteinExistence type="predicted"/>
<keyword evidence="2" id="KW-0808">Transferase</keyword>
<feature type="domain" description="Methyltransferase type 11" evidence="1">
    <location>
        <begin position="106"/>
        <end position="152"/>
    </location>
</feature>
<comment type="caution">
    <text evidence="2">The sequence shown here is derived from an EMBL/GenBank/DDBJ whole genome shotgun (WGS) entry which is preliminary data.</text>
</comment>
<evidence type="ECO:0000313" key="2">
    <source>
        <dbReference type="EMBL" id="GAA4929853.1"/>
    </source>
</evidence>
<name>A0AAV3TX68_9ALTE</name>
<dbReference type="Pfam" id="PF08241">
    <property type="entry name" value="Methyltransf_11"/>
    <property type="match status" value="1"/>
</dbReference>
<evidence type="ECO:0000259" key="1">
    <source>
        <dbReference type="Pfam" id="PF08241"/>
    </source>
</evidence>
<dbReference type="Gene3D" id="3.40.50.150">
    <property type="entry name" value="Vaccinia Virus protein VP39"/>
    <property type="match status" value="1"/>
</dbReference>
<evidence type="ECO:0000313" key="3">
    <source>
        <dbReference type="Proteomes" id="UP001409585"/>
    </source>
</evidence>
<organism evidence="2 3">
    <name type="scientific">Halioxenophilus aromaticivorans</name>
    <dbReference type="NCBI Taxonomy" id="1306992"/>
    <lineage>
        <taxon>Bacteria</taxon>
        <taxon>Pseudomonadati</taxon>
        <taxon>Pseudomonadota</taxon>
        <taxon>Gammaproteobacteria</taxon>
        <taxon>Alteromonadales</taxon>
        <taxon>Alteromonadaceae</taxon>
        <taxon>Halioxenophilus</taxon>
    </lineage>
</organism>
<keyword evidence="3" id="KW-1185">Reference proteome</keyword>
<dbReference type="AlphaFoldDB" id="A0AAV3TX68"/>
<dbReference type="SUPFAM" id="SSF53335">
    <property type="entry name" value="S-adenosyl-L-methionine-dependent methyltransferases"/>
    <property type="match status" value="1"/>
</dbReference>
<keyword evidence="2" id="KW-0489">Methyltransferase</keyword>
<dbReference type="InterPro" id="IPR013216">
    <property type="entry name" value="Methyltransf_11"/>
</dbReference>
<dbReference type="RefSeq" id="WP_345415665.1">
    <property type="nucleotide sequence ID" value="NZ_AP031496.1"/>
</dbReference>
<dbReference type="InterPro" id="IPR029063">
    <property type="entry name" value="SAM-dependent_MTases_sf"/>
</dbReference>
<protein>
    <submittedName>
        <fullName evidence="2">Methyltransferase domain-containing protein</fullName>
    </submittedName>
</protein>
<dbReference type="GO" id="GO:0008757">
    <property type="term" value="F:S-adenosylmethionine-dependent methyltransferase activity"/>
    <property type="evidence" value="ECO:0007669"/>
    <property type="project" value="InterPro"/>
</dbReference>
<dbReference type="GO" id="GO:0032259">
    <property type="term" value="P:methylation"/>
    <property type="evidence" value="ECO:0007669"/>
    <property type="project" value="UniProtKB-KW"/>
</dbReference>
<dbReference type="Proteomes" id="UP001409585">
    <property type="component" value="Unassembled WGS sequence"/>
</dbReference>
<dbReference type="CDD" id="cd02440">
    <property type="entry name" value="AdoMet_MTases"/>
    <property type="match status" value="1"/>
</dbReference>
<reference evidence="3" key="1">
    <citation type="journal article" date="2019" name="Int. J. Syst. Evol. Microbiol.">
        <title>The Global Catalogue of Microorganisms (GCM) 10K type strain sequencing project: providing services to taxonomists for standard genome sequencing and annotation.</title>
        <authorList>
            <consortium name="The Broad Institute Genomics Platform"/>
            <consortium name="The Broad Institute Genome Sequencing Center for Infectious Disease"/>
            <person name="Wu L."/>
            <person name="Ma J."/>
        </authorList>
    </citation>
    <scope>NUCLEOTIDE SEQUENCE [LARGE SCALE GENOMIC DNA]</scope>
    <source>
        <strain evidence="3">JCM 19134</strain>
    </source>
</reference>
<gene>
    <name evidence="2" type="ORF">GCM10025791_01980</name>
</gene>
<sequence length="287" mass="32375">MSKNPFLDQSALLPGPVREAYHQRFGVLPWAHAVPDIENWGDTPLGESLLLEEQSKLDEALGYMFGYHLLQLSVDRRAKLYGNSKVNHCFGLHPLTCSGGEVRGLSDFEQLPLEKRSIDVAILHHVLDYAEHPHRVLREVVRTLVPHGYLVLVGFNPASPMGASSLIARHVSRKSHQRKNALRLSRVVDWLRVLDCEPVRIDHGHFRLPFNSRFLVNHTRWLEKLGGKLLKPMGSFYMIVARKEQVSSIPMKPQWQPVNVMSGFGVGKVTSRVPEGVAVKSASKIKH</sequence>
<dbReference type="EMBL" id="BAABLX010000001">
    <property type="protein sequence ID" value="GAA4929853.1"/>
    <property type="molecule type" value="Genomic_DNA"/>
</dbReference>